<proteinExistence type="predicted"/>
<evidence type="ECO:0000259" key="3">
    <source>
        <dbReference type="PROSITE" id="PS50885"/>
    </source>
</evidence>
<dbReference type="PANTHER" id="PTHR43156">
    <property type="entry name" value="STAGE II SPORULATION PROTEIN E-RELATED"/>
    <property type="match status" value="1"/>
</dbReference>
<dbReference type="Pfam" id="PF00672">
    <property type="entry name" value="HAMP"/>
    <property type="match status" value="1"/>
</dbReference>
<sequence>MLLRTRILLLFALATLLVAASVALPAWLVLRDGQSRSTALRAELQAAQLPEAVERATASLVAGLRRSAADEALAGALATGDESGVRQRLAALRLLIGLEGSAGRMDLVGPQGQLQAAAPAAEEPLASGVTLLLRDMASEQINISFENGPERSLLLVASIRLAQGGLLSASIAAEDVLGRIARFLRADLLMRDRNGNPLFASDPALWDRAGSVNAGDIVSFEDRLFRLEAAALTNSAGAAVAELLVLTDATAEVQARRLLLLMAGGLLVIAAGATCLALYRVIRDALDPLTELARALQAVAQGDIFASAAIGPRKDEVGAIGQALEALRSNTLTLDRLETRTRLSALRERALIEREIARLTGVLEGPARQEILGLLEGENATIGPAFARLSGHVVQQHGALADLLAERTRDLALVRQALDERIQLNRMREELDVARRLQLSSVPTTFPQRRSFRLHATMVPAKEVGGDFCDFVMLDEHRLALLIGDASGKGVGAAIFIAMARSLLRAAMGRGASPAEALAQCNDTLAADNPTLMFATAVVAVLDCRTGVMTYANAGHNAPRRRGAGQEGMLAMPDGIALGVMDGFIYEDRVLRLDPGDMLLFFTDGVTEAMGPGDALFGDDRLAAITADTSLQEPSQLLDAVARAVAGFADGAPQADDMTMLALHWHGPEPESPATAARAEEHAT</sequence>
<dbReference type="EMBL" id="JAAGBB010000039">
    <property type="protein sequence ID" value="MBR0667668.1"/>
    <property type="molecule type" value="Genomic_DNA"/>
</dbReference>
<accession>A0ABS5F522</accession>
<dbReference type="SMART" id="SM00331">
    <property type="entry name" value="PP2C_SIG"/>
    <property type="match status" value="1"/>
</dbReference>
<gene>
    <name evidence="4" type="ORF">GXW71_25155</name>
</gene>
<organism evidence="4 5">
    <name type="scientific">Plastoroseomonas hellenica</name>
    <dbReference type="NCBI Taxonomy" id="2687306"/>
    <lineage>
        <taxon>Bacteria</taxon>
        <taxon>Pseudomonadati</taxon>
        <taxon>Pseudomonadota</taxon>
        <taxon>Alphaproteobacteria</taxon>
        <taxon>Acetobacterales</taxon>
        <taxon>Acetobacteraceae</taxon>
        <taxon>Plastoroseomonas</taxon>
    </lineage>
</organism>
<evidence type="ECO:0000313" key="4">
    <source>
        <dbReference type="EMBL" id="MBR0667668.1"/>
    </source>
</evidence>
<feature type="transmembrane region" description="Helical" evidence="2">
    <location>
        <begin position="258"/>
        <end position="279"/>
    </location>
</feature>
<dbReference type="InterPro" id="IPR003660">
    <property type="entry name" value="HAMP_dom"/>
</dbReference>
<dbReference type="Proteomes" id="UP001196870">
    <property type="component" value="Unassembled WGS sequence"/>
</dbReference>
<dbReference type="InterPro" id="IPR036457">
    <property type="entry name" value="PPM-type-like_dom_sf"/>
</dbReference>
<dbReference type="InterPro" id="IPR052016">
    <property type="entry name" value="Bact_Sigma-Reg"/>
</dbReference>
<name>A0ABS5F522_9PROT</name>
<evidence type="ECO:0000256" key="1">
    <source>
        <dbReference type="ARBA" id="ARBA00022801"/>
    </source>
</evidence>
<dbReference type="SMART" id="SM00304">
    <property type="entry name" value="HAMP"/>
    <property type="match status" value="1"/>
</dbReference>
<comment type="caution">
    <text evidence="4">The sequence shown here is derived from an EMBL/GenBank/DDBJ whole genome shotgun (WGS) entry which is preliminary data.</text>
</comment>
<dbReference type="PANTHER" id="PTHR43156:SF2">
    <property type="entry name" value="STAGE II SPORULATION PROTEIN E"/>
    <property type="match status" value="1"/>
</dbReference>
<dbReference type="PROSITE" id="PS50885">
    <property type="entry name" value="HAMP"/>
    <property type="match status" value="1"/>
</dbReference>
<dbReference type="RefSeq" id="WP_211855447.1">
    <property type="nucleotide sequence ID" value="NZ_JAAGBB010000039.1"/>
</dbReference>
<dbReference type="SUPFAM" id="SSF81606">
    <property type="entry name" value="PP2C-like"/>
    <property type="match status" value="1"/>
</dbReference>
<dbReference type="InterPro" id="IPR001932">
    <property type="entry name" value="PPM-type_phosphatase-like_dom"/>
</dbReference>
<dbReference type="Pfam" id="PF07228">
    <property type="entry name" value="SpoIIE"/>
    <property type="match status" value="1"/>
</dbReference>
<keyword evidence="5" id="KW-1185">Reference proteome</keyword>
<keyword evidence="1" id="KW-0378">Hydrolase</keyword>
<keyword evidence="2" id="KW-0812">Transmembrane</keyword>
<keyword evidence="2" id="KW-0472">Membrane</keyword>
<keyword evidence="2" id="KW-1133">Transmembrane helix</keyword>
<evidence type="ECO:0000256" key="2">
    <source>
        <dbReference type="SAM" id="Phobius"/>
    </source>
</evidence>
<evidence type="ECO:0000313" key="5">
    <source>
        <dbReference type="Proteomes" id="UP001196870"/>
    </source>
</evidence>
<reference evidence="5" key="1">
    <citation type="journal article" date="2021" name="Syst. Appl. Microbiol.">
        <title>Roseomonas hellenica sp. nov., isolated from roots of wild-growing Alkanna tinctoria.</title>
        <authorList>
            <person name="Rat A."/>
            <person name="Naranjo H.D."/>
            <person name="Lebbe L."/>
            <person name="Cnockaert M."/>
            <person name="Krigas N."/>
            <person name="Grigoriadou K."/>
            <person name="Maloupa E."/>
            <person name="Willems A."/>
        </authorList>
    </citation>
    <scope>NUCLEOTIDE SEQUENCE [LARGE SCALE GENOMIC DNA]</scope>
    <source>
        <strain evidence="5">LMG 31523</strain>
    </source>
</reference>
<dbReference type="Gene3D" id="3.60.40.10">
    <property type="entry name" value="PPM-type phosphatase domain"/>
    <property type="match status" value="1"/>
</dbReference>
<dbReference type="Gene3D" id="6.10.340.10">
    <property type="match status" value="1"/>
</dbReference>
<feature type="domain" description="HAMP" evidence="3">
    <location>
        <begin position="283"/>
        <end position="336"/>
    </location>
</feature>
<protein>
    <submittedName>
        <fullName evidence="4">Serine/threonine-protein phosphatase</fullName>
    </submittedName>
</protein>